<dbReference type="InterPro" id="IPR030387">
    <property type="entry name" value="G_Bms1/Tsr1_dom"/>
</dbReference>
<comment type="subcellular location">
    <subcellularLocation>
        <location evidence="1">Nucleus</location>
        <location evidence="1">Nucleolus</location>
    </subcellularLocation>
</comment>
<dbReference type="GO" id="GO:0000479">
    <property type="term" value="P:endonucleolytic cleavage of tricistronic rRNA transcript (SSU-rRNA, 5.8S rRNA, LSU-rRNA)"/>
    <property type="evidence" value="ECO:0007669"/>
    <property type="project" value="TreeGrafter"/>
</dbReference>
<protein>
    <recommendedName>
        <fullName evidence="6">Bms1-type G domain-containing protein</fullName>
    </recommendedName>
</protein>
<evidence type="ECO:0000256" key="1">
    <source>
        <dbReference type="ARBA" id="ARBA00004604"/>
    </source>
</evidence>
<dbReference type="GO" id="GO:0003924">
    <property type="term" value="F:GTPase activity"/>
    <property type="evidence" value="ECO:0007669"/>
    <property type="project" value="TreeGrafter"/>
</dbReference>
<dbReference type="PROSITE" id="PS51714">
    <property type="entry name" value="G_BMS1"/>
    <property type="match status" value="1"/>
</dbReference>
<dbReference type="GO" id="GO:0005525">
    <property type="term" value="F:GTP binding"/>
    <property type="evidence" value="ECO:0007669"/>
    <property type="project" value="TreeGrafter"/>
</dbReference>
<feature type="region of interest" description="Disordered" evidence="5">
    <location>
        <begin position="1"/>
        <end position="54"/>
    </location>
</feature>
<keyword evidence="3" id="KW-0539">Nucleus</keyword>
<dbReference type="OrthoDB" id="119302at2759"/>
<evidence type="ECO:0000259" key="6">
    <source>
        <dbReference type="PROSITE" id="PS51714"/>
    </source>
</evidence>
<dbReference type="InterPro" id="IPR039761">
    <property type="entry name" value="Bms1/Tsr1"/>
</dbReference>
<dbReference type="PANTHER" id="PTHR12858:SF1">
    <property type="entry name" value="PRE-RRNA-PROCESSING PROTEIN TSR1 HOMOLOG"/>
    <property type="match status" value="1"/>
</dbReference>
<feature type="compositionally biased region" description="Polar residues" evidence="5">
    <location>
        <begin position="424"/>
        <end position="433"/>
    </location>
</feature>
<evidence type="ECO:0000313" key="8">
    <source>
        <dbReference type="Proteomes" id="UP000327439"/>
    </source>
</evidence>
<reference evidence="8" key="1">
    <citation type="journal article" date="2020" name="Nat. Genet.">
        <title>Genomic diversifications of five Gossypium allopolyploid species and their impact on cotton improvement.</title>
        <authorList>
            <person name="Chen Z.J."/>
            <person name="Sreedasyam A."/>
            <person name="Ando A."/>
            <person name="Song Q."/>
            <person name="De Santiago L.M."/>
            <person name="Hulse-Kemp A.M."/>
            <person name="Ding M."/>
            <person name="Ye W."/>
            <person name="Kirkbride R.C."/>
            <person name="Jenkins J."/>
            <person name="Plott C."/>
            <person name="Lovell J."/>
            <person name="Lin Y.M."/>
            <person name="Vaughn R."/>
            <person name="Liu B."/>
            <person name="Simpson S."/>
            <person name="Scheffler B.E."/>
            <person name="Wen L."/>
            <person name="Saski C.A."/>
            <person name="Grover C.E."/>
            <person name="Hu G."/>
            <person name="Conover J.L."/>
            <person name="Carlson J.W."/>
            <person name="Shu S."/>
            <person name="Boston L.B."/>
            <person name="Williams M."/>
            <person name="Peterson D.G."/>
            <person name="McGee K."/>
            <person name="Jones D.C."/>
            <person name="Wendel J.F."/>
            <person name="Stelly D.M."/>
            <person name="Grimwood J."/>
            <person name="Schmutz J."/>
        </authorList>
    </citation>
    <scope>NUCLEOTIDE SEQUENCE [LARGE SCALE GENOMIC DNA]</scope>
    <source>
        <strain evidence="8">cv. 3-79</strain>
    </source>
</reference>
<feature type="region of interest" description="Disordered" evidence="5">
    <location>
        <begin position="386"/>
        <end position="462"/>
    </location>
</feature>
<dbReference type="GO" id="GO:0030688">
    <property type="term" value="C:preribosome, small subunit precursor"/>
    <property type="evidence" value="ECO:0007669"/>
    <property type="project" value="TreeGrafter"/>
</dbReference>
<accession>A0A5J5WWG2</accession>
<dbReference type="PANTHER" id="PTHR12858">
    <property type="entry name" value="RIBOSOME BIOGENESIS PROTEIN"/>
    <property type="match status" value="1"/>
</dbReference>
<sequence length="796" mass="89474">MGGSRAQVNKPHKTRFSSKSSRNIHKISHKDKNWIAKSNRNVTQGARAARLQRSKMLREQKKEALLKEKRASSGSASPPRVILLFPLSASVNVSSLAEDILRLLSADVGGAFSSTVVSSEYKLRATVLHAPHGDLLSCMEMAKVADLIAFVASATEQSTCDYIDSFGSQCLSVFRSLGLPSTVVFIRDLPTELKRRNDAKKIVTSSLTSEFPEDCKFYPADTKDDLHKFMWLFKEQRLTTPHWRNQRPYLIAQKVDMVPDDSSPEKCTLLLTGYMRAHSLSVNQLVHVSGAGDFQLNRIEIMKDSIPLNARKDHNAMDSDDIQDAEIIHSLAPDPSSQEPLLVENVPDPLAGEQTWPTEVEMAEAERNQKQKRLRKRALPRGTSEYQAAWIVDDTDGEDSGVENDGDDDEDDDGMLLDEGESGFPSQEDTNNSDFEEDQASLHLRDSDEETENDSVMMEGDNMTREQIEDEIKKIKEAHAEDEEFPDEVDTPLDVPARKRFAKYRGLKSFRTSSWDPKESLPPEYARIFAFDNFARTQKHVVAKALKVEQEGRDDCAPVGSFARFYIKEVPFHVASKLCAASRTAPIVLCGLLQHESKMSVLHFSIKKHDSYDAPIKSKEELIFNVGFRQFVARLIFSTDNINSDKHKMERFLHAGHFSIASIYAPISFPPLPLIALKSAAGAGTPAVAAVGSLRSIDPDRIILKKIILTGYPQRVSKLKATVRYMFHNPEDVRWFKPVEVWTKCGRRGRVKEPVGTHGAMKCIFNGGLQQHDTVCMSLYKRAYPKWPEHRFPANV</sequence>
<dbReference type="InterPro" id="IPR007034">
    <property type="entry name" value="BMS1_TSR1_C"/>
</dbReference>
<gene>
    <name evidence="7" type="ORF">ES319_A01G107600v1</name>
</gene>
<evidence type="ECO:0000313" key="7">
    <source>
        <dbReference type="EMBL" id="KAB2096425.1"/>
    </source>
</evidence>
<feature type="compositionally biased region" description="Basic residues" evidence="5">
    <location>
        <begin position="10"/>
        <end position="29"/>
    </location>
</feature>
<keyword evidence="2" id="KW-0690">Ribosome biogenesis</keyword>
<evidence type="ECO:0000256" key="3">
    <source>
        <dbReference type="ARBA" id="ARBA00023242"/>
    </source>
</evidence>
<dbReference type="SMART" id="SM00785">
    <property type="entry name" value="AARP2CN"/>
    <property type="match status" value="1"/>
</dbReference>
<dbReference type="GO" id="GO:0000462">
    <property type="term" value="P:maturation of SSU-rRNA from tricistronic rRNA transcript (SSU-rRNA, 5.8S rRNA, LSU-rRNA)"/>
    <property type="evidence" value="ECO:0007669"/>
    <property type="project" value="TreeGrafter"/>
</dbReference>
<dbReference type="GO" id="GO:0005730">
    <property type="term" value="C:nucleolus"/>
    <property type="evidence" value="ECO:0007669"/>
    <property type="project" value="UniProtKB-SubCell"/>
</dbReference>
<proteinExistence type="inferred from homology"/>
<comment type="similarity">
    <text evidence="4">Belongs to the TRAFAC class translation factor GTPase superfamily. Bms1-like GTPase family. TSR1 subfamily.</text>
</comment>
<keyword evidence="8" id="KW-1185">Reference proteome</keyword>
<feature type="compositionally biased region" description="Acidic residues" evidence="5">
    <location>
        <begin position="393"/>
        <end position="421"/>
    </location>
</feature>
<dbReference type="Proteomes" id="UP000327439">
    <property type="component" value="Chromosome A01"/>
</dbReference>
<dbReference type="AlphaFoldDB" id="A0A5J5WWG2"/>
<evidence type="ECO:0000256" key="5">
    <source>
        <dbReference type="SAM" id="MobiDB-lite"/>
    </source>
</evidence>
<dbReference type="Pfam" id="PF08142">
    <property type="entry name" value="AARP2CN"/>
    <property type="match status" value="1"/>
</dbReference>
<organism evidence="7 8">
    <name type="scientific">Gossypium barbadense</name>
    <name type="common">Sea Island cotton</name>
    <name type="synonym">Hibiscus barbadensis</name>
    <dbReference type="NCBI Taxonomy" id="3634"/>
    <lineage>
        <taxon>Eukaryota</taxon>
        <taxon>Viridiplantae</taxon>
        <taxon>Streptophyta</taxon>
        <taxon>Embryophyta</taxon>
        <taxon>Tracheophyta</taxon>
        <taxon>Spermatophyta</taxon>
        <taxon>Magnoliopsida</taxon>
        <taxon>eudicotyledons</taxon>
        <taxon>Gunneridae</taxon>
        <taxon>Pentapetalae</taxon>
        <taxon>rosids</taxon>
        <taxon>malvids</taxon>
        <taxon>Malvales</taxon>
        <taxon>Malvaceae</taxon>
        <taxon>Malvoideae</taxon>
        <taxon>Gossypium</taxon>
    </lineage>
</organism>
<dbReference type="GO" id="GO:0034511">
    <property type="term" value="F:U3 snoRNA binding"/>
    <property type="evidence" value="ECO:0007669"/>
    <property type="project" value="TreeGrafter"/>
</dbReference>
<dbReference type="SMART" id="SM01362">
    <property type="entry name" value="DUF663"/>
    <property type="match status" value="1"/>
</dbReference>
<name>A0A5J5WWG2_GOSBA</name>
<evidence type="ECO:0000256" key="2">
    <source>
        <dbReference type="ARBA" id="ARBA00022517"/>
    </source>
</evidence>
<feature type="domain" description="Bms1-type G" evidence="6">
    <location>
        <begin position="78"/>
        <end position="239"/>
    </location>
</feature>
<evidence type="ECO:0000256" key="4">
    <source>
        <dbReference type="ARBA" id="ARBA00038288"/>
    </source>
</evidence>
<dbReference type="Pfam" id="PF22298">
    <property type="entry name" value="Tsr1_G-like"/>
    <property type="match status" value="1"/>
</dbReference>
<dbReference type="Pfam" id="PF04950">
    <property type="entry name" value="RIBIOP_C"/>
    <property type="match status" value="1"/>
</dbReference>
<dbReference type="InterPro" id="IPR012948">
    <property type="entry name" value="AARP2CN"/>
</dbReference>
<dbReference type="EMBL" id="CM018202">
    <property type="protein sequence ID" value="KAB2096425.1"/>
    <property type="molecule type" value="Genomic_DNA"/>
</dbReference>